<dbReference type="RefSeq" id="WP_060833832.1">
    <property type="nucleotide sequence ID" value="NZ_JAESJF010000082.1"/>
</dbReference>
<evidence type="ECO:0000313" key="1">
    <source>
        <dbReference type="EMBL" id="BAQ67840.1"/>
    </source>
</evidence>
<organism evidence="1 5">
    <name type="scientific">Rhodovulum sulfidophilum</name>
    <name type="common">Rhodobacter sulfidophilus</name>
    <dbReference type="NCBI Taxonomy" id="35806"/>
    <lineage>
        <taxon>Bacteria</taxon>
        <taxon>Pseudomonadati</taxon>
        <taxon>Pseudomonadota</taxon>
        <taxon>Alphaproteobacteria</taxon>
        <taxon>Rhodobacterales</taxon>
        <taxon>Paracoccaceae</taxon>
        <taxon>Rhodovulum</taxon>
    </lineage>
</organism>
<evidence type="ECO:0000313" key="3">
    <source>
        <dbReference type="EMBL" id="MBL3611439.1"/>
    </source>
</evidence>
<evidence type="ECO:0000313" key="6">
    <source>
        <dbReference type="Proteomes" id="UP000604473"/>
    </source>
</evidence>
<reference evidence="3 6" key="2">
    <citation type="submission" date="2021-01" db="EMBL/GenBank/DDBJ databases">
        <title>Draft genomes of Rhodovulum sulfidophilum.</title>
        <authorList>
            <person name="Guzman M.S."/>
        </authorList>
    </citation>
    <scope>NUCLEOTIDE SEQUENCE [LARGE SCALE GENOMIC DNA]</scope>
    <source>
        <strain evidence="3 6">AB35</strain>
    </source>
</reference>
<gene>
    <name evidence="3" type="ORF">JMM60_22310</name>
    <name evidence="4" type="ORF">JMM60_22320</name>
    <name evidence="1" type="ORF">NHU_00671</name>
    <name evidence="2" type="ORF">NHU_02283</name>
</gene>
<evidence type="ECO:0000313" key="5">
    <source>
        <dbReference type="Proteomes" id="UP000064912"/>
    </source>
</evidence>
<dbReference type="KEGG" id="rsu:NHU_02283"/>
<reference evidence="1 5" key="1">
    <citation type="submission" date="2015-02" db="EMBL/GenBank/DDBJ databases">
        <title>Genome sequene of Rhodovulum sulfidophilum DSM 2351.</title>
        <authorList>
            <person name="Nagao N."/>
        </authorList>
    </citation>
    <scope>NUCLEOTIDE SEQUENCE [LARGE SCALE GENOMIC DNA]</scope>
    <source>
        <strain evidence="1 5">DSM 2351</strain>
    </source>
</reference>
<dbReference type="EMBL" id="JAESJJ010000134">
    <property type="protein sequence ID" value="MBL3611439.1"/>
    <property type="molecule type" value="Genomic_DNA"/>
</dbReference>
<dbReference type="Proteomes" id="UP000064912">
    <property type="component" value="Chromosome"/>
</dbReference>
<accession>A0A0D6AYZ0</accession>
<dbReference type="EMBL" id="AP014800">
    <property type="protein sequence ID" value="BAQ69435.1"/>
    <property type="molecule type" value="Genomic_DNA"/>
</dbReference>
<dbReference type="Proteomes" id="UP000604473">
    <property type="component" value="Unassembled WGS sequence"/>
</dbReference>
<dbReference type="AlphaFoldDB" id="A0A0D6AYZ0"/>
<name>A0A0D6AYZ0_RHOSU</name>
<dbReference type="EMBL" id="JAESJJ010000135">
    <property type="protein sequence ID" value="MBL3611441.1"/>
    <property type="molecule type" value="Genomic_DNA"/>
</dbReference>
<dbReference type="OrthoDB" id="7581025at2"/>
<dbReference type="KEGG" id="rsu:NHU_00671"/>
<evidence type="ECO:0000313" key="2">
    <source>
        <dbReference type="EMBL" id="BAQ69435.1"/>
    </source>
</evidence>
<proteinExistence type="predicted"/>
<dbReference type="EMBL" id="AP014800">
    <property type="protein sequence ID" value="BAQ67840.1"/>
    <property type="molecule type" value="Genomic_DNA"/>
</dbReference>
<protein>
    <submittedName>
        <fullName evidence="1">Uncharacterized protein</fullName>
    </submittedName>
</protein>
<dbReference type="PATRIC" id="fig|35806.4.peg.2352"/>
<dbReference type="NCBIfam" id="NF047331">
    <property type="entry name" value="phage_HTJ"/>
    <property type="match status" value="1"/>
</dbReference>
<evidence type="ECO:0000313" key="4">
    <source>
        <dbReference type="EMBL" id="MBL3611441.1"/>
    </source>
</evidence>
<keyword evidence="6" id="KW-1185">Reference proteome</keyword>
<sequence length="67" mass="7352">MAHTQDELDALKAAFARGVTRVRFNGEEVQYDSATALLKRIRIIEAELAGHGARGLSVSYPRTPRGL</sequence>